<protein>
    <submittedName>
        <fullName evidence="1">Uncharacterized protein</fullName>
    </submittedName>
</protein>
<evidence type="ECO:0000313" key="1">
    <source>
        <dbReference type="EMBL" id="CAG9802438.1"/>
    </source>
</evidence>
<reference evidence="1" key="2">
    <citation type="submission" date="2022-10" db="EMBL/GenBank/DDBJ databases">
        <authorList>
            <consortium name="ENA_rothamsted_submissions"/>
            <consortium name="culmorum"/>
            <person name="King R."/>
        </authorList>
    </citation>
    <scope>NUCLEOTIDE SEQUENCE</scope>
</reference>
<reference evidence="1" key="1">
    <citation type="submission" date="2022-01" db="EMBL/GenBank/DDBJ databases">
        <authorList>
            <person name="King R."/>
        </authorList>
    </citation>
    <scope>NUCLEOTIDE SEQUENCE</scope>
</reference>
<evidence type="ECO:0000313" key="2">
    <source>
        <dbReference type="Proteomes" id="UP001153620"/>
    </source>
</evidence>
<gene>
    <name evidence="1" type="ORF">CHIRRI_LOCUS5349</name>
</gene>
<organism evidence="1 2">
    <name type="scientific">Chironomus riparius</name>
    <dbReference type="NCBI Taxonomy" id="315576"/>
    <lineage>
        <taxon>Eukaryota</taxon>
        <taxon>Metazoa</taxon>
        <taxon>Ecdysozoa</taxon>
        <taxon>Arthropoda</taxon>
        <taxon>Hexapoda</taxon>
        <taxon>Insecta</taxon>
        <taxon>Pterygota</taxon>
        <taxon>Neoptera</taxon>
        <taxon>Endopterygota</taxon>
        <taxon>Diptera</taxon>
        <taxon>Nematocera</taxon>
        <taxon>Chironomoidea</taxon>
        <taxon>Chironomidae</taxon>
        <taxon>Chironominae</taxon>
        <taxon>Chironomus</taxon>
    </lineage>
</organism>
<proteinExistence type="predicted"/>
<keyword evidence="2" id="KW-1185">Reference proteome</keyword>
<dbReference type="Proteomes" id="UP001153620">
    <property type="component" value="Chromosome 2"/>
</dbReference>
<dbReference type="EMBL" id="OU895878">
    <property type="protein sequence ID" value="CAG9802438.1"/>
    <property type="molecule type" value="Genomic_DNA"/>
</dbReference>
<dbReference type="AlphaFoldDB" id="A0A9N9RSG6"/>
<accession>A0A9N9RSG6</accession>
<name>A0A9N9RSG6_9DIPT</name>
<sequence length="78" mass="9311">MSEGEEKTKFPYKNPDHENRFPYKDPTYYKPIIVDEQKRRMSMGFTAQCSVNLLEQMGRNPDLGHGHLPWFRPALQRR</sequence>